<dbReference type="AlphaFoldDB" id="A0A066W9L9"/>
<comment type="caution">
    <text evidence="5">The sequence shown here is derived from an EMBL/GenBank/DDBJ whole genome shotgun (WGS) entry which is preliminary data.</text>
</comment>
<dbReference type="PANTHER" id="PTHR13486">
    <property type="entry name" value="TELOMERE LENGTH AND SILENCING PROTEIN 1 TLS1 FAMILY MEMBER"/>
    <property type="match status" value="1"/>
</dbReference>
<dbReference type="GO" id="GO:0005681">
    <property type="term" value="C:spliceosomal complex"/>
    <property type="evidence" value="ECO:0007669"/>
    <property type="project" value="TreeGrafter"/>
</dbReference>
<dbReference type="InParanoid" id="A0A066W9L9"/>
<protein>
    <recommendedName>
        <fullName evidence="7">Hepatocellular carcinoma-associated antigen 59</fullName>
    </recommendedName>
</protein>
<dbReference type="EMBL" id="JMSN01000019">
    <property type="protein sequence ID" value="KDN50411.1"/>
    <property type="molecule type" value="Genomic_DNA"/>
</dbReference>
<feature type="region of interest" description="Disordered" evidence="4">
    <location>
        <begin position="1"/>
        <end position="46"/>
    </location>
</feature>
<evidence type="ECO:0000256" key="2">
    <source>
        <dbReference type="ARBA" id="ARBA00007643"/>
    </source>
</evidence>
<dbReference type="STRING" id="1037660.A0A066W9L9"/>
<evidence type="ECO:0000256" key="1">
    <source>
        <dbReference type="ARBA" id="ARBA00004123"/>
    </source>
</evidence>
<sequence>MQQGGLVMRGRHGADDDDSDHEDGPEGKKPRMLRQSNFQGETGTIDVDKHMMAFIEEQMAKRRAEQHGGSESAATGLIESDVRKAILNPEDELYKIAEQYKDLQKSRITENEEGNVTLSAAMLTSIPEYDLGIETKLKNIEETERAKKTLYEQRHGLTRAKKDNQAADEPFAAARFMRSRAIVASDATALRNARLEAAGEAIPAQQQRDRKEMATDQLVMDRFKKRQREQMKR</sequence>
<organism evidence="5 6">
    <name type="scientific">Tilletiaria anomala (strain ATCC 24038 / CBS 436.72 / UBC 951)</name>
    <dbReference type="NCBI Taxonomy" id="1037660"/>
    <lineage>
        <taxon>Eukaryota</taxon>
        <taxon>Fungi</taxon>
        <taxon>Dikarya</taxon>
        <taxon>Basidiomycota</taxon>
        <taxon>Ustilaginomycotina</taxon>
        <taxon>Exobasidiomycetes</taxon>
        <taxon>Georgefischeriales</taxon>
        <taxon>Tilletiariaceae</taxon>
        <taxon>Tilletiaria</taxon>
    </lineage>
</organism>
<dbReference type="HOGENOM" id="CLU_053736_0_1_1"/>
<evidence type="ECO:0000256" key="3">
    <source>
        <dbReference type="ARBA" id="ARBA00023242"/>
    </source>
</evidence>
<dbReference type="PANTHER" id="PTHR13486:SF2">
    <property type="entry name" value="SPLICING FACTOR C9ORF78"/>
    <property type="match status" value="1"/>
</dbReference>
<comment type="subcellular location">
    <subcellularLocation>
        <location evidence="1">Nucleus</location>
    </subcellularLocation>
</comment>
<dbReference type="GeneID" id="25267160"/>
<accession>A0A066W9L9</accession>
<name>A0A066W9L9_TILAU</name>
<evidence type="ECO:0000313" key="5">
    <source>
        <dbReference type="EMBL" id="KDN50411.1"/>
    </source>
</evidence>
<feature type="region of interest" description="Disordered" evidence="4">
    <location>
        <begin position="199"/>
        <end position="233"/>
    </location>
</feature>
<feature type="compositionally biased region" description="Basic and acidic residues" evidence="4">
    <location>
        <begin position="207"/>
        <end position="233"/>
    </location>
</feature>
<reference evidence="5 6" key="1">
    <citation type="submission" date="2014-05" db="EMBL/GenBank/DDBJ databases">
        <title>Draft genome sequence of a rare smut relative, Tilletiaria anomala UBC 951.</title>
        <authorList>
            <consortium name="DOE Joint Genome Institute"/>
            <person name="Toome M."/>
            <person name="Kuo A."/>
            <person name="Henrissat B."/>
            <person name="Lipzen A."/>
            <person name="Tritt A."/>
            <person name="Yoshinaga Y."/>
            <person name="Zane M."/>
            <person name="Barry K."/>
            <person name="Grigoriev I.V."/>
            <person name="Spatafora J.W."/>
            <person name="Aimea M.C."/>
        </authorList>
    </citation>
    <scope>NUCLEOTIDE SEQUENCE [LARGE SCALE GENOMIC DNA]</scope>
    <source>
        <strain evidence="5 6">UBC 951</strain>
    </source>
</reference>
<dbReference type="OMA" id="NTTMARE"/>
<keyword evidence="3" id="KW-0539">Nucleus</keyword>
<proteinExistence type="inferred from homology"/>
<dbReference type="InterPro" id="IPR010756">
    <property type="entry name" value="Tls1-like"/>
</dbReference>
<dbReference type="GO" id="GO:0000398">
    <property type="term" value="P:mRNA splicing, via spliceosome"/>
    <property type="evidence" value="ECO:0007669"/>
    <property type="project" value="TreeGrafter"/>
</dbReference>
<keyword evidence="6" id="KW-1185">Reference proteome</keyword>
<comment type="similarity">
    <text evidence="2">Belongs to the TLS1 family.</text>
</comment>
<dbReference type="Proteomes" id="UP000027361">
    <property type="component" value="Unassembled WGS sequence"/>
</dbReference>
<dbReference type="Pfam" id="PF07052">
    <property type="entry name" value="Hep_59"/>
    <property type="match status" value="1"/>
</dbReference>
<dbReference type="RefSeq" id="XP_013244536.1">
    <property type="nucleotide sequence ID" value="XM_013389082.1"/>
</dbReference>
<evidence type="ECO:0008006" key="7">
    <source>
        <dbReference type="Google" id="ProtNLM"/>
    </source>
</evidence>
<gene>
    <name evidence="5" type="ORF">K437DRAFT_293618</name>
</gene>
<evidence type="ECO:0000313" key="6">
    <source>
        <dbReference type="Proteomes" id="UP000027361"/>
    </source>
</evidence>
<evidence type="ECO:0000256" key="4">
    <source>
        <dbReference type="SAM" id="MobiDB-lite"/>
    </source>
</evidence>
<dbReference type="OrthoDB" id="5627at2759"/>